<dbReference type="InterPro" id="IPR012338">
    <property type="entry name" value="Beta-lactam/transpept-like"/>
</dbReference>
<dbReference type="InterPro" id="IPR001466">
    <property type="entry name" value="Beta-lactam-related"/>
</dbReference>
<reference evidence="3 4" key="1">
    <citation type="submission" date="2016-10" db="EMBL/GenBank/DDBJ databases">
        <authorList>
            <person name="de Groot N.N."/>
        </authorList>
    </citation>
    <scope>NUCLEOTIDE SEQUENCE [LARGE SCALE GENOMIC DNA]</scope>
    <source>
        <strain evidence="3 4">DSM 43067</strain>
    </source>
</reference>
<gene>
    <name evidence="3" type="ORF">SAMN04489713_10836</name>
</gene>
<evidence type="ECO:0000256" key="1">
    <source>
        <dbReference type="SAM" id="MobiDB-lite"/>
    </source>
</evidence>
<dbReference type="Gene3D" id="3.40.710.10">
    <property type="entry name" value="DD-peptidase/beta-lactamase superfamily"/>
    <property type="match status" value="1"/>
</dbReference>
<dbReference type="SUPFAM" id="SSF56601">
    <property type="entry name" value="beta-lactamase/transpeptidase-like"/>
    <property type="match status" value="1"/>
</dbReference>
<keyword evidence="4" id="KW-1185">Reference proteome</keyword>
<evidence type="ECO:0000259" key="2">
    <source>
        <dbReference type="Pfam" id="PF00144"/>
    </source>
</evidence>
<dbReference type="STRING" id="1993.SAMN04489713_10836"/>
<sequence length="160" mass="18699">MAAVSDHSYYDYIAERVFKTADMHDSAFHTKPEWRTDPRIAHPYFKKKGHTEWTDGLEEHAYIGLPAANSFATCADLERFARVLLENKLMEAPYTQLMLGIEASTQWSGDQVGRRCAGTEPARLHRIRLARRSRPRAMDTRTRRWEQHRTVRQHRHLPGQ</sequence>
<feature type="compositionally biased region" description="Basic residues" evidence="1">
    <location>
        <begin position="150"/>
        <end position="160"/>
    </location>
</feature>
<proteinExistence type="predicted"/>
<feature type="domain" description="Beta-lactamase-related" evidence="2">
    <location>
        <begin position="2"/>
        <end position="100"/>
    </location>
</feature>
<dbReference type="EMBL" id="FOVH01000008">
    <property type="protein sequence ID" value="SFO63581.1"/>
    <property type="molecule type" value="Genomic_DNA"/>
</dbReference>
<accession>A0A1I5ITT3</accession>
<feature type="compositionally biased region" description="Basic and acidic residues" evidence="1">
    <location>
        <begin position="136"/>
        <end position="149"/>
    </location>
</feature>
<dbReference type="Pfam" id="PF00144">
    <property type="entry name" value="Beta-lactamase"/>
    <property type="match status" value="1"/>
</dbReference>
<dbReference type="Proteomes" id="UP000183413">
    <property type="component" value="Unassembled WGS sequence"/>
</dbReference>
<feature type="region of interest" description="Disordered" evidence="1">
    <location>
        <begin position="133"/>
        <end position="160"/>
    </location>
</feature>
<dbReference type="InParanoid" id="A0A1I5ITT3"/>
<evidence type="ECO:0000313" key="3">
    <source>
        <dbReference type="EMBL" id="SFO63581.1"/>
    </source>
</evidence>
<evidence type="ECO:0000313" key="4">
    <source>
        <dbReference type="Proteomes" id="UP000183413"/>
    </source>
</evidence>
<organism evidence="3 4">
    <name type="scientific">Actinomadura madurae</name>
    <dbReference type="NCBI Taxonomy" id="1993"/>
    <lineage>
        <taxon>Bacteria</taxon>
        <taxon>Bacillati</taxon>
        <taxon>Actinomycetota</taxon>
        <taxon>Actinomycetes</taxon>
        <taxon>Streptosporangiales</taxon>
        <taxon>Thermomonosporaceae</taxon>
        <taxon>Actinomadura</taxon>
    </lineage>
</organism>
<name>A0A1I5ITT3_9ACTN</name>
<dbReference type="AlphaFoldDB" id="A0A1I5ITT3"/>
<protein>
    <submittedName>
        <fullName evidence="3">Beta-lactamase</fullName>
    </submittedName>
</protein>